<keyword evidence="5" id="KW-0049">Antioxidant</keyword>
<evidence type="ECO:0000256" key="10">
    <source>
        <dbReference type="ARBA" id="ARBA00038489"/>
    </source>
</evidence>
<dbReference type="EC" id="1.11.1.24" evidence="3"/>
<evidence type="ECO:0000256" key="11">
    <source>
        <dbReference type="ARBA" id="ARBA00042639"/>
    </source>
</evidence>
<dbReference type="InterPro" id="IPR024706">
    <property type="entry name" value="Peroxiredoxin_AhpC-typ"/>
</dbReference>
<dbReference type="CDD" id="cd03017">
    <property type="entry name" value="PRX_BCP"/>
    <property type="match status" value="1"/>
</dbReference>
<evidence type="ECO:0000259" key="13">
    <source>
        <dbReference type="PROSITE" id="PS51352"/>
    </source>
</evidence>
<comment type="function">
    <text evidence="1">Thiol-specific peroxidase that catalyzes the reduction of hydrogen peroxide and organic hydroperoxides to water and alcohols, respectively. Plays a role in cell protection against oxidative stress by detoxifying peroxides and as sensor of hydrogen peroxide-mediated signaling events.</text>
</comment>
<reference evidence="15" key="1">
    <citation type="submission" date="2024-03" db="EMBL/GenBank/DDBJ databases">
        <title>Chitinophaga horti sp. nov., isolated from garden soil.</title>
        <authorList>
            <person name="Lee D.S."/>
            <person name="Han D.M."/>
            <person name="Baek J.H."/>
            <person name="Choi D.G."/>
            <person name="Jeon J.H."/>
            <person name="Jeon C.O."/>
        </authorList>
    </citation>
    <scope>NUCLEOTIDE SEQUENCE [LARGE SCALE GENOMIC DNA]</scope>
    <source>
        <strain evidence="15">GPA1</strain>
    </source>
</reference>
<protein>
    <recommendedName>
        <fullName evidence="3">thioredoxin-dependent peroxiredoxin</fullName>
        <ecNumber evidence="3">1.11.1.24</ecNumber>
    </recommendedName>
    <alternativeName>
        <fullName evidence="9">Thioredoxin peroxidase</fullName>
    </alternativeName>
    <alternativeName>
        <fullName evidence="11">Thioredoxin-dependent peroxiredoxin Bcp</fullName>
    </alternativeName>
</protein>
<evidence type="ECO:0000256" key="8">
    <source>
        <dbReference type="ARBA" id="ARBA00023284"/>
    </source>
</evidence>
<dbReference type="RefSeq" id="WP_341836072.1">
    <property type="nucleotide sequence ID" value="NZ_CP149822.1"/>
</dbReference>
<evidence type="ECO:0000256" key="7">
    <source>
        <dbReference type="ARBA" id="ARBA00023157"/>
    </source>
</evidence>
<dbReference type="PIRSF" id="PIRSF000239">
    <property type="entry name" value="AHPC"/>
    <property type="match status" value="1"/>
</dbReference>
<evidence type="ECO:0000313" key="15">
    <source>
        <dbReference type="Proteomes" id="UP001485459"/>
    </source>
</evidence>
<dbReference type="InterPro" id="IPR000866">
    <property type="entry name" value="AhpC/TSA"/>
</dbReference>
<evidence type="ECO:0000256" key="4">
    <source>
        <dbReference type="ARBA" id="ARBA00022559"/>
    </source>
</evidence>
<dbReference type="Proteomes" id="UP001485459">
    <property type="component" value="Chromosome"/>
</dbReference>
<dbReference type="Pfam" id="PF00578">
    <property type="entry name" value="AhpC-TSA"/>
    <property type="match status" value="1"/>
</dbReference>
<evidence type="ECO:0000256" key="2">
    <source>
        <dbReference type="ARBA" id="ARBA00011245"/>
    </source>
</evidence>
<keyword evidence="8" id="KW-0676">Redox-active center</keyword>
<keyword evidence="15" id="KW-1185">Reference proteome</keyword>
<dbReference type="PROSITE" id="PS51352">
    <property type="entry name" value="THIOREDOXIN_2"/>
    <property type="match status" value="1"/>
</dbReference>
<dbReference type="InterPro" id="IPR050924">
    <property type="entry name" value="Peroxiredoxin_BCP/PrxQ"/>
</dbReference>
<keyword evidence="4 14" id="KW-0575">Peroxidase</keyword>
<feature type="domain" description="Thioredoxin" evidence="13">
    <location>
        <begin position="24"/>
        <end position="170"/>
    </location>
</feature>
<comment type="subunit">
    <text evidence="2">Monomer.</text>
</comment>
<evidence type="ECO:0000256" key="12">
    <source>
        <dbReference type="ARBA" id="ARBA00049091"/>
    </source>
</evidence>
<name>A0ABZ2YPB7_9BACT</name>
<dbReference type="PANTHER" id="PTHR42801">
    <property type="entry name" value="THIOREDOXIN-DEPENDENT PEROXIDE REDUCTASE"/>
    <property type="match status" value="1"/>
</dbReference>
<dbReference type="Gene3D" id="3.40.30.10">
    <property type="entry name" value="Glutaredoxin"/>
    <property type="match status" value="1"/>
</dbReference>
<evidence type="ECO:0000256" key="5">
    <source>
        <dbReference type="ARBA" id="ARBA00022862"/>
    </source>
</evidence>
<keyword evidence="7" id="KW-1015">Disulfide bond</keyword>
<evidence type="ECO:0000256" key="9">
    <source>
        <dbReference type="ARBA" id="ARBA00032824"/>
    </source>
</evidence>
<proteinExistence type="inferred from homology"/>
<comment type="similarity">
    <text evidence="10">Belongs to the peroxiredoxin family. BCP/PrxQ subfamily.</text>
</comment>
<sequence length="170" mass="18817">MKILKTMLITLSLFGLFSDTSGQIKTGETVPDFSLQDQDNHTFRLSEALAKGPVVVYFYPKDDTPGCTKEACSFRDSFAAFTDAGAQVIGISSDDVASHKKFALKHNLPFTLLADEKNEVRKLFGVPKTMMLPGRVTYVLDRKGTIVHQFNSMTQATQHVEEALAAIRKL</sequence>
<dbReference type="InterPro" id="IPR013766">
    <property type="entry name" value="Thioredoxin_domain"/>
</dbReference>
<dbReference type="GO" id="GO:0140824">
    <property type="term" value="F:thioredoxin-dependent peroxiredoxin activity"/>
    <property type="evidence" value="ECO:0007669"/>
    <property type="project" value="UniProtKB-EC"/>
</dbReference>
<gene>
    <name evidence="14" type="ORF">WJU16_24950</name>
</gene>
<accession>A0ABZ2YPB7</accession>
<evidence type="ECO:0000256" key="3">
    <source>
        <dbReference type="ARBA" id="ARBA00013017"/>
    </source>
</evidence>
<evidence type="ECO:0000313" key="14">
    <source>
        <dbReference type="EMBL" id="WZN41217.1"/>
    </source>
</evidence>
<dbReference type="InterPro" id="IPR036249">
    <property type="entry name" value="Thioredoxin-like_sf"/>
</dbReference>
<organism evidence="14 15">
    <name type="scientific">Chitinophaga pollutisoli</name>
    <dbReference type="NCBI Taxonomy" id="3133966"/>
    <lineage>
        <taxon>Bacteria</taxon>
        <taxon>Pseudomonadati</taxon>
        <taxon>Bacteroidota</taxon>
        <taxon>Chitinophagia</taxon>
        <taxon>Chitinophagales</taxon>
        <taxon>Chitinophagaceae</taxon>
        <taxon>Chitinophaga</taxon>
    </lineage>
</organism>
<dbReference type="PANTHER" id="PTHR42801:SF4">
    <property type="entry name" value="AHPC_TSA FAMILY PROTEIN"/>
    <property type="match status" value="1"/>
</dbReference>
<keyword evidence="6 14" id="KW-0560">Oxidoreductase</keyword>
<dbReference type="EMBL" id="CP149822">
    <property type="protein sequence ID" value="WZN41217.1"/>
    <property type="molecule type" value="Genomic_DNA"/>
</dbReference>
<comment type="catalytic activity">
    <reaction evidence="12">
        <text>a hydroperoxide + [thioredoxin]-dithiol = an alcohol + [thioredoxin]-disulfide + H2O</text>
        <dbReference type="Rhea" id="RHEA:62620"/>
        <dbReference type="Rhea" id="RHEA-COMP:10698"/>
        <dbReference type="Rhea" id="RHEA-COMP:10700"/>
        <dbReference type="ChEBI" id="CHEBI:15377"/>
        <dbReference type="ChEBI" id="CHEBI:29950"/>
        <dbReference type="ChEBI" id="CHEBI:30879"/>
        <dbReference type="ChEBI" id="CHEBI:35924"/>
        <dbReference type="ChEBI" id="CHEBI:50058"/>
        <dbReference type="EC" id="1.11.1.24"/>
    </reaction>
</comment>
<evidence type="ECO:0000256" key="6">
    <source>
        <dbReference type="ARBA" id="ARBA00023002"/>
    </source>
</evidence>
<evidence type="ECO:0000256" key="1">
    <source>
        <dbReference type="ARBA" id="ARBA00003330"/>
    </source>
</evidence>
<dbReference type="SUPFAM" id="SSF52833">
    <property type="entry name" value="Thioredoxin-like"/>
    <property type="match status" value="1"/>
</dbReference>